<proteinExistence type="predicted"/>
<dbReference type="EMBL" id="CP007646">
    <property type="protein sequence ID" value="AIR10222.1"/>
    <property type="molecule type" value="Genomic_DNA"/>
</dbReference>
<name>A0A089RUB8_9LACO</name>
<reference evidence="1 2" key="1">
    <citation type="journal article" date="2014" name="BMC Genomics">
        <title>Unusual genome complexity in Lactobacillus salivarius JCM1046.</title>
        <authorList>
            <person name="Raftis E.J."/>
            <person name="Forde B.M."/>
            <person name="Claesson M.J."/>
            <person name="O'Toole P.W."/>
        </authorList>
    </citation>
    <scope>NUCLEOTIDE SEQUENCE [LARGE SCALE GENOMIC DNA]</scope>
    <source>
        <strain evidence="1 2">JCM1046</strain>
    </source>
</reference>
<evidence type="ECO:0000313" key="1">
    <source>
        <dbReference type="EMBL" id="AIR10222.1"/>
    </source>
</evidence>
<dbReference type="KEGG" id="lsj:LSJ_0524c"/>
<dbReference type="Proteomes" id="UP000029488">
    <property type="component" value="Chromosome"/>
</dbReference>
<dbReference type="AlphaFoldDB" id="A0A089RUB8"/>
<accession>A0A089RUB8</accession>
<dbReference type="RefSeq" id="WP_044004669.1">
    <property type="nucleotide sequence ID" value="NZ_CP007646.1"/>
</dbReference>
<sequence length="60" mass="6863">MTNSQLIKEIFKSYTSLANTIHNLEQYNSLPKELSELLRKDIDDLDVNISLLAANIKARD</sequence>
<organism evidence="1 2">
    <name type="scientific">Ligilactobacillus salivarius</name>
    <dbReference type="NCBI Taxonomy" id="1624"/>
    <lineage>
        <taxon>Bacteria</taxon>
        <taxon>Bacillati</taxon>
        <taxon>Bacillota</taxon>
        <taxon>Bacilli</taxon>
        <taxon>Lactobacillales</taxon>
        <taxon>Lactobacillaceae</taxon>
        <taxon>Ligilactobacillus</taxon>
    </lineage>
</organism>
<protein>
    <submittedName>
        <fullName evidence="1">Uncharacterized protein</fullName>
    </submittedName>
</protein>
<evidence type="ECO:0000313" key="2">
    <source>
        <dbReference type="Proteomes" id="UP000029488"/>
    </source>
</evidence>
<gene>
    <name evidence="1" type="ORF">LSJ_0524c</name>
</gene>